<dbReference type="GO" id="GO:0003700">
    <property type="term" value="F:DNA-binding transcription factor activity"/>
    <property type="evidence" value="ECO:0007669"/>
    <property type="project" value="InterPro"/>
</dbReference>
<feature type="region of interest" description="Disordered" evidence="8">
    <location>
        <begin position="637"/>
        <end position="675"/>
    </location>
</feature>
<evidence type="ECO:0000256" key="3">
    <source>
        <dbReference type="ARBA" id="ARBA00023015"/>
    </source>
</evidence>
<evidence type="ECO:0000256" key="5">
    <source>
        <dbReference type="ARBA" id="ARBA00023163"/>
    </source>
</evidence>
<comment type="similarity">
    <text evidence="2 7">Belongs to the HSF family.</text>
</comment>
<dbReference type="FunFam" id="1.10.10.10:FF:000027">
    <property type="entry name" value="Heat shock transcription factor 1"/>
    <property type="match status" value="1"/>
</dbReference>
<dbReference type="InterPro" id="IPR036388">
    <property type="entry name" value="WH-like_DNA-bd_sf"/>
</dbReference>
<evidence type="ECO:0000313" key="10">
    <source>
        <dbReference type="EMBL" id="KAJ6649431.1"/>
    </source>
</evidence>
<feature type="region of interest" description="Disordered" evidence="8">
    <location>
        <begin position="285"/>
        <end position="311"/>
    </location>
</feature>
<keyword evidence="5" id="KW-0804">Transcription</keyword>
<dbReference type="PANTHER" id="PTHR10015">
    <property type="entry name" value="HEAT SHOCK TRANSCRIPTION FACTOR"/>
    <property type="match status" value="1"/>
</dbReference>
<protein>
    <submittedName>
        <fullName evidence="10">Heat shock factor protein</fullName>
    </submittedName>
</protein>
<dbReference type="Gene3D" id="1.10.10.10">
    <property type="entry name" value="Winged helix-like DNA-binding domain superfamily/Winged helix DNA-binding domain"/>
    <property type="match status" value="1"/>
</dbReference>
<dbReference type="EMBL" id="WJQU01000001">
    <property type="protein sequence ID" value="KAJ6649431.1"/>
    <property type="molecule type" value="Genomic_DNA"/>
</dbReference>
<evidence type="ECO:0000256" key="8">
    <source>
        <dbReference type="SAM" id="MobiDB-lite"/>
    </source>
</evidence>
<name>A0A9Q0NH09_9DIPT</name>
<dbReference type="AlphaFoldDB" id="A0A9Q0NH09"/>
<sequence>MHTFSESAAGVPAFLAKLWRLVEDPDTNNLIYWQSDGRSFIIQNQAQFARELLPQNYKHNNMASFIRQLNMYGFHKISSIDNGGLKFDKDEMEFSHPCFQRENPFLLEHIKRKIATTKQAPEDKATIKPEIVSKVMSEVKTVRGRQDTLDSRFSAMKQENEALWREIAILRQKHMKQQQIVNKLIQFLVTMVQPSRGSAGINAMNGVKRRFQLMINDVPESTKKRKSSEDGGPVIRELTEDLLDDCNYEYDIPIDSPNILSPAALSARDDDVDELSSPVNFKIERNASSLSHPEGTVDGDENDGTTSFEPDGQVSYIIDNLPDDYDWINSGNVTDKSKKQTQTKPVQEYVISYVDPQTKSNKEAKISTKPVIASKVQSPRTSLLTTQQLTKKRPQLVLKVNKPVRSDGKIVPIVAPGKVLIAKKPTTATSGKMPAENIRKASSKSYTNQRDFDNSVMPNDIFETADETVSPMLNTSTNVASGSSNSSIPDQYSNKVVPTSSKHLALAKYNNNKEDNEDIQLKTPEDVNKHLDNIQTDLDSLKEYLQADTDYSLDANALFGNPSGSPSTINRVQLSPSVDSELFLKIFGDLDTPFGLPMNSDFPMEKREDGGTSGSELINYQPYNSLDLSEIMDSESALAHVGSQQNENADEDSLLNAPELNTPRVDKRNISFNTK</sequence>
<dbReference type="Proteomes" id="UP001151699">
    <property type="component" value="Chromosome A"/>
</dbReference>
<keyword evidence="6" id="KW-0539">Nucleus</keyword>
<evidence type="ECO:0000256" key="7">
    <source>
        <dbReference type="RuleBase" id="RU004020"/>
    </source>
</evidence>
<evidence type="ECO:0000256" key="4">
    <source>
        <dbReference type="ARBA" id="ARBA00023125"/>
    </source>
</evidence>
<evidence type="ECO:0000256" key="1">
    <source>
        <dbReference type="ARBA" id="ARBA00004123"/>
    </source>
</evidence>
<dbReference type="SUPFAM" id="SSF46785">
    <property type="entry name" value="Winged helix' DNA-binding domain"/>
    <property type="match status" value="1"/>
</dbReference>
<feature type="domain" description="HSF-type DNA-binding" evidence="9">
    <location>
        <begin position="53"/>
        <end position="77"/>
    </location>
</feature>
<dbReference type="SMART" id="SM00415">
    <property type="entry name" value="HSF"/>
    <property type="match status" value="1"/>
</dbReference>
<keyword evidence="11" id="KW-1185">Reference proteome</keyword>
<comment type="caution">
    <text evidence="10">The sequence shown here is derived from an EMBL/GenBank/DDBJ whole genome shotgun (WGS) entry which is preliminary data.</text>
</comment>
<dbReference type="GO" id="GO:0005634">
    <property type="term" value="C:nucleus"/>
    <property type="evidence" value="ECO:0007669"/>
    <property type="project" value="UniProtKB-SubCell"/>
</dbReference>
<dbReference type="Pfam" id="PF00447">
    <property type="entry name" value="HSF_DNA-bind"/>
    <property type="match status" value="1"/>
</dbReference>
<keyword evidence="3" id="KW-0805">Transcription regulation</keyword>
<dbReference type="PROSITE" id="PS00434">
    <property type="entry name" value="HSF_DOMAIN"/>
    <property type="match status" value="1"/>
</dbReference>
<organism evidence="10 11">
    <name type="scientific">Pseudolycoriella hygida</name>
    <dbReference type="NCBI Taxonomy" id="35572"/>
    <lineage>
        <taxon>Eukaryota</taxon>
        <taxon>Metazoa</taxon>
        <taxon>Ecdysozoa</taxon>
        <taxon>Arthropoda</taxon>
        <taxon>Hexapoda</taxon>
        <taxon>Insecta</taxon>
        <taxon>Pterygota</taxon>
        <taxon>Neoptera</taxon>
        <taxon>Endopterygota</taxon>
        <taxon>Diptera</taxon>
        <taxon>Nematocera</taxon>
        <taxon>Sciaroidea</taxon>
        <taxon>Sciaridae</taxon>
        <taxon>Pseudolycoriella</taxon>
    </lineage>
</organism>
<evidence type="ECO:0000259" key="9">
    <source>
        <dbReference type="PROSITE" id="PS00434"/>
    </source>
</evidence>
<gene>
    <name evidence="10" type="primary">Hsf</name>
    <name evidence="10" type="ORF">Bhyg_04666</name>
</gene>
<dbReference type="PANTHER" id="PTHR10015:SF427">
    <property type="entry name" value="HEAT SHOCK FACTOR PROTEIN"/>
    <property type="match status" value="1"/>
</dbReference>
<dbReference type="InterPro" id="IPR000232">
    <property type="entry name" value="HSF_DNA-bd"/>
</dbReference>
<comment type="subcellular location">
    <subcellularLocation>
        <location evidence="1">Nucleus</location>
    </subcellularLocation>
</comment>
<dbReference type="GO" id="GO:0043565">
    <property type="term" value="F:sequence-specific DNA binding"/>
    <property type="evidence" value="ECO:0007669"/>
    <property type="project" value="InterPro"/>
</dbReference>
<evidence type="ECO:0000256" key="6">
    <source>
        <dbReference type="ARBA" id="ARBA00023242"/>
    </source>
</evidence>
<dbReference type="PRINTS" id="PR00056">
    <property type="entry name" value="HSFDOMAIN"/>
</dbReference>
<evidence type="ECO:0000256" key="2">
    <source>
        <dbReference type="ARBA" id="ARBA00006403"/>
    </source>
</evidence>
<dbReference type="InterPro" id="IPR036390">
    <property type="entry name" value="WH_DNA-bd_sf"/>
</dbReference>
<accession>A0A9Q0NH09</accession>
<keyword evidence="4" id="KW-0238">DNA-binding</keyword>
<proteinExistence type="inferred from homology"/>
<evidence type="ECO:0000313" key="11">
    <source>
        <dbReference type="Proteomes" id="UP001151699"/>
    </source>
</evidence>
<keyword evidence="10" id="KW-0346">Stress response</keyword>
<reference evidence="10" key="1">
    <citation type="submission" date="2022-07" db="EMBL/GenBank/DDBJ databases">
        <authorList>
            <person name="Trinca V."/>
            <person name="Uliana J.V.C."/>
            <person name="Torres T.T."/>
            <person name="Ward R.J."/>
            <person name="Monesi N."/>
        </authorList>
    </citation>
    <scope>NUCLEOTIDE SEQUENCE</scope>
    <source>
        <strain evidence="10">HSMRA1968</strain>
        <tissue evidence="10">Whole embryos</tissue>
    </source>
</reference>
<dbReference type="OrthoDB" id="60033at2759"/>